<gene>
    <name evidence="4" type="ORF">H4K34_11120</name>
</gene>
<dbReference type="PANTHER" id="PTHR34220">
    <property type="entry name" value="SENSOR HISTIDINE KINASE YPDA"/>
    <property type="match status" value="1"/>
</dbReference>
<sequence length="967" mass="111621">MKNYLLLLLTIIPSCTELWAQATLLYETYDLKDGLPSNEVYRIDEDQWQQLWVSTANGVVYYDGNRFIVPDFLQNTKLGLVEGIVVLDDQNIWLSHLKLFQTLHYNGQNLSTISTGSPRHLDLQFKDDDTSLISYQETEILFSNRKGTIHKEIYLVNDPLLRPRINSLIQLKEGRLLIGTDHGPFLFRDDQFLEINSLKNRRQEVGALFQDQAGLISLIQNQKIYFLNQDLKLKDSLELPVSDEIRAYCNMGRYNIWLATKSMQILQYYNGQWLDQTHQLSLENQHVNYLYVDINQNLWISTNYDGLLCIPNKPFKYINIESGLGSNFINRIEPLGDKQFLAASGAGLDLIDSNFRARPIRSSKNLRSYCNDVLILNSGSIYTGLSKGKPEDYFAAEYPINNRVHNIPASTLSHDGDTVYAGTYAGTILKKYQNKTLEIIRFTGRQLTDIILFKKGLSAVATKTGLHLFHRYRKDSVNLDFLIVKTAPELLNSPINDLHLNQKGELLIASSIGLYYFKEGRFQKISPDEDPSIYTSVCTDKLGRIYAGTKKGLFCFSEQDTLYLGKHSGLLSDEVSYLFYDQDEDQIWVGGNKGLSILKAEDWQKFKSSFPEFYLDSYTLIPGKTMDINKGSIPEFQYDQNNIRFHLKRKGRPGNKAYAYYQINSTAGQWLPMNNDLIELFNLHPGKYELNIRMSNSPFDASPTQSFTFSIAAPFWQNIFFQLVLGLSLVALMVWIALIRVKQVRMEEAQKLEVLQQVKALELRSLTAMMNPHFLFNSLNTVQHFASKYKDIKAIHYISGISKLLKLQLESLFHNRISLEEEIKRLKLYVELESVRLDSELTFQIEVDEKLNIQETFIPTMMLQPFIENALWHGLRKREKDKKLKLRIKLQNPEQLQVCIEDNGLGWKKNPRERESKHISRGIQLVRERLMQFNNQDETGLIIINSLSEDLIYPGTQVSFLLPFKRS</sequence>
<keyword evidence="4" id="KW-0418">Kinase</keyword>
<evidence type="ECO:0000313" key="5">
    <source>
        <dbReference type="Proteomes" id="UP000516305"/>
    </source>
</evidence>
<name>A0A7H0VB30_9FLAO</name>
<evidence type="ECO:0000313" key="4">
    <source>
        <dbReference type="EMBL" id="QNR22928.1"/>
    </source>
</evidence>
<dbReference type="InterPro" id="IPR013783">
    <property type="entry name" value="Ig-like_fold"/>
</dbReference>
<protein>
    <submittedName>
        <fullName evidence="4">Histidine kinase</fullName>
    </submittedName>
</protein>
<feature type="signal peptide" evidence="2">
    <location>
        <begin position="1"/>
        <end position="20"/>
    </location>
</feature>
<dbReference type="Gene3D" id="2.60.40.10">
    <property type="entry name" value="Immunoglobulins"/>
    <property type="match status" value="1"/>
</dbReference>
<proteinExistence type="predicted"/>
<evidence type="ECO:0000256" key="2">
    <source>
        <dbReference type="SAM" id="SignalP"/>
    </source>
</evidence>
<keyword evidence="4" id="KW-0808">Transferase</keyword>
<keyword evidence="1" id="KW-0812">Transmembrane</keyword>
<dbReference type="RefSeq" id="WP_210757497.1">
    <property type="nucleotide sequence ID" value="NZ_CP060139.1"/>
</dbReference>
<dbReference type="Pfam" id="PF06580">
    <property type="entry name" value="His_kinase"/>
    <property type="match status" value="1"/>
</dbReference>
<feature type="chain" id="PRO_5028899397" evidence="2">
    <location>
        <begin position="21"/>
        <end position="967"/>
    </location>
</feature>
<feature type="domain" description="Signal transduction histidine kinase internal region" evidence="3">
    <location>
        <begin position="762"/>
        <end position="840"/>
    </location>
</feature>
<dbReference type="EMBL" id="CP060139">
    <property type="protein sequence ID" value="QNR22928.1"/>
    <property type="molecule type" value="Genomic_DNA"/>
</dbReference>
<dbReference type="InterPro" id="IPR010559">
    <property type="entry name" value="Sig_transdc_His_kin_internal"/>
</dbReference>
<keyword evidence="2" id="KW-0732">Signal</keyword>
<organism evidence="4 5">
    <name type="scientific">Croceimicrobium hydrocarbonivorans</name>
    <dbReference type="NCBI Taxonomy" id="2761580"/>
    <lineage>
        <taxon>Bacteria</taxon>
        <taxon>Pseudomonadati</taxon>
        <taxon>Bacteroidota</taxon>
        <taxon>Flavobacteriia</taxon>
        <taxon>Flavobacteriales</taxon>
        <taxon>Owenweeksiaceae</taxon>
        <taxon>Croceimicrobium</taxon>
    </lineage>
</organism>
<keyword evidence="5" id="KW-1185">Reference proteome</keyword>
<accession>A0A7H0VB30</accession>
<dbReference type="GO" id="GO:0000155">
    <property type="term" value="F:phosphorelay sensor kinase activity"/>
    <property type="evidence" value="ECO:0007669"/>
    <property type="project" value="InterPro"/>
</dbReference>
<feature type="transmembrane region" description="Helical" evidence="1">
    <location>
        <begin position="719"/>
        <end position="741"/>
    </location>
</feature>
<dbReference type="Gene3D" id="2.130.10.10">
    <property type="entry name" value="YVTN repeat-like/Quinoprotein amine dehydrogenase"/>
    <property type="match status" value="2"/>
</dbReference>
<dbReference type="PANTHER" id="PTHR34220:SF7">
    <property type="entry name" value="SENSOR HISTIDINE KINASE YPDA"/>
    <property type="match status" value="1"/>
</dbReference>
<dbReference type="InterPro" id="IPR050640">
    <property type="entry name" value="Bact_2-comp_sensor_kinase"/>
</dbReference>
<reference evidence="4 5" key="1">
    <citation type="submission" date="2020-08" db="EMBL/GenBank/DDBJ databases">
        <title>Croceimicrobium hydrocarbonivorans gen. nov., sp. nov., a novel marine bacterium isolated from a bacterial consortium that degrades polyethylene terephthalate.</title>
        <authorList>
            <person name="Liu R."/>
        </authorList>
    </citation>
    <scope>NUCLEOTIDE SEQUENCE [LARGE SCALE GENOMIC DNA]</scope>
    <source>
        <strain evidence="4 5">A20-9</strain>
    </source>
</reference>
<dbReference type="GO" id="GO:0016020">
    <property type="term" value="C:membrane"/>
    <property type="evidence" value="ECO:0007669"/>
    <property type="project" value="InterPro"/>
</dbReference>
<dbReference type="KEGG" id="chyd:H4K34_11120"/>
<evidence type="ECO:0000259" key="3">
    <source>
        <dbReference type="Pfam" id="PF06580"/>
    </source>
</evidence>
<dbReference type="SUPFAM" id="SSF50998">
    <property type="entry name" value="Quinoprotein alcohol dehydrogenase-like"/>
    <property type="match status" value="1"/>
</dbReference>
<keyword evidence="1" id="KW-1133">Transmembrane helix</keyword>
<dbReference type="InterPro" id="IPR036890">
    <property type="entry name" value="HATPase_C_sf"/>
</dbReference>
<dbReference type="Proteomes" id="UP000516305">
    <property type="component" value="Chromosome"/>
</dbReference>
<dbReference type="Gene3D" id="3.30.565.10">
    <property type="entry name" value="Histidine kinase-like ATPase, C-terminal domain"/>
    <property type="match status" value="1"/>
</dbReference>
<dbReference type="SUPFAM" id="SSF55874">
    <property type="entry name" value="ATPase domain of HSP90 chaperone/DNA topoisomerase II/histidine kinase"/>
    <property type="match status" value="1"/>
</dbReference>
<evidence type="ECO:0000256" key="1">
    <source>
        <dbReference type="SAM" id="Phobius"/>
    </source>
</evidence>
<dbReference type="InterPro" id="IPR015943">
    <property type="entry name" value="WD40/YVTN_repeat-like_dom_sf"/>
</dbReference>
<dbReference type="AlphaFoldDB" id="A0A7H0VB30"/>
<dbReference type="InterPro" id="IPR011047">
    <property type="entry name" value="Quinoprotein_ADH-like_sf"/>
</dbReference>
<keyword evidence="1" id="KW-0472">Membrane</keyword>